<dbReference type="Proteomes" id="UP000254209">
    <property type="component" value="Unassembled WGS sequence"/>
</dbReference>
<feature type="region of interest" description="Disordered" evidence="1">
    <location>
        <begin position="58"/>
        <end position="88"/>
    </location>
</feature>
<gene>
    <name evidence="2" type="ORF">NCTC10283_01870</name>
</gene>
<dbReference type="InterPro" id="IPR038713">
    <property type="entry name" value="Terminase_Gp1_N_sf"/>
</dbReference>
<proteinExistence type="predicted"/>
<keyword evidence="3" id="KW-1185">Reference proteome</keyword>
<dbReference type="Gene3D" id="1.10.10.1400">
    <property type="entry name" value="Terminase, small subunit, N-terminal DNA-binding domain, HTH motif"/>
    <property type="match status" value="1"/>
</dbReference>
<protein>
    <recommendedName>
        <fullName evidence="4">Terminase small subunit</fullName>
    </recommendedName>
</protein>
<feature type="compositionally biased region" description="Pro residues" evidence="1">
    <location>
        <begin position="69"/>
        <end position="78"/>
    </location>
</feature>
<accession>A0A376BU62</accession>
<feature type="compositionally biased region" description="Basic and acidic residues" evidence="1">
    <location>
        <begin position="161"/>
        <end position="174"/>
    </location>
</feature>
<evidence type="ECO:0000313" key="3">
    <source>
        <dbReference type="Proteomes" id="UP000254209"/>
    </source>
</evidence>
<evidence type="ECO:0000256" key="1">
    <source>
        <dbReference type="SAM" id="MobiDB-lite"/>
    </source>
</evidence>
<dbReference type="OrthoDB" id="8756642at2"/>
<feature type="region of interest" description="Disordered" evidence="1">
    <location>
        <begin position="161"/>
        <end position="183"/>
    </location>
</feature>
<sequence length="197" mass="21503">MTKEEKYRAFAAAVVAGKSNKEAAILAGYKAETSSQAGSRLAKDPEIIRLIAEMKGEPLSGSLKAEPSPATPQNPPPQTSETPTPTAPDEYVVMMKQVIGTVEIEKPVIFRGKIVEFEGKQYNQLDPKDRLELSMLGIIRLSKEQQDSAKALLPFVHGKVGDQGKKETELERARNAGQSSRFKALDAPQPIQMSLLN</sequence>
<feature type="compositionally biased region" description="Low complexity" evidence="1">
    <location>
        <begin position="79"/>
        <end position="88"/>
    </location>
</feature>
<reference evidence="2 3" key="1">
    <citation type="submission" date="2018-06" db="EMBL/GenBank/DDBJ databases">
        <authorList>
            <consortium name="Pathogen Informatics"/>
            <person name="Doyle S."/>
        </authorList>
    </citation>
    <scope>NUCLEOTIDE SEQUENCE [LARGE SCALE GENOMIC DNA]</scope>
    <source>
        <strain evidence="2 3">NCTC10283</strain>
    </source>
</reference>
<evidence type="ECO:0008006" key="4">
    <source>
        <dbReference type="Google" id="ProtNLM"/>
    </source>
</evidence>
<dbReference type="STRING" id="1120980.GCA_000745955_00126"/>
<name>A0A376BU62_9NEIS</name>
<dbReference type="AlphaFoldDB" id="A0A376BU62"/>
<dbReference type="RefSeq" id="WP_034296413.1">
    <property type="nucleotide sequence ID" value="NZ_CP091519.2"/>
</dbReference>
<evidence type="ECO:0000313" key="2">
    <source>
        <dbReference type="EMBL" id="SSY80315.1"/>
    </source>
</evidence>
<dbReference type="EMBL" id="UFSO01000003">
    <property type="protein sequence ID" value="SSY80315.1"/>
    <property type="molecule type" value="Genomic_DNA"/>
</dbReference>
<organism evidence="2 3">
    <name type="scientific">Alysiella crassa</name>
    <dbReference type="NCBI Taxonomy" id="153491"/>
    <lineage>
        <taxon>Bacteria</taxon>
        <taxon>Pseudomonadati</taxon>
        <taxon>Pseudomonadota</taxon>
        <taxon>Betaproteobacteria</taxon>
        <taxon>Neisseriales</taxon>
        <taxon>Neisseriaceae</taxon>
        <taxon>Alysiella</taxon>
    </lineage>
</organism>